<evidence type="ECO:0000259" key="1">
    <source>
        <dbReference type="Pfam" id="PF04676"/>
    </source>
</evidence>
<dbReference type="EMBL" id="CAKLCB010000100">
    <property type="protein sequence ID" value="CAH0515091.1"/>
    <property type="molecule type" value="Genomic_DNA"/>
</dbReference>
<dbReference type="PANTHER" id="PTHR12072:SF4">
    <property type="entry name" value="CWF19-LIKE PROTEIN 1"/>
    <property type="match status" value="1"/>
</dbReference>
<proteinExistence type="predicted"/>
<evidence type="ECO:0000313" key="3">
    <source>
        <dbReference type="EMBL" id="CAH0515091.1"/>
    </source>
</evidence>
<dbReference type="InterPro" id="IPR040194">
    <property type="entry name" value="Cwf19-like"/>
</dbReference>
<feature type="domain" description="Cwf19-like C-terminal" evidence="2">
    <location>
        <begin position="372"/>
        <end position="484"/>
    </location>
</feature>
<dbReference type="InterPro" id="IPR006768">
    <property type="entry name" value="Cwf19-like_C_dom-1"/>
</dbReference>
<evidence type="ECO:0008006" key="5">
    <source>
        <dbReference type="Google" id="ProtNLM"/>
    </source>
</evidence>
<dbReference type="Proteomes" id="UP001158986">
    <property type="component" value="Unassembled WGS sequence"/>
</dbReference>
<dbReference type="Pfam" id="PF04677">
    <property type="entry name" value="CwfJ_C_1"/>
    <property type="match status" value="1"/>
</dbReference>
<feature type="domain" description="Cwf19-like protein C-terminal" evidence="1">
    <location>
        <begin position="524"/>
        <end position="598"/>
    </location>
</feature>
<dbReference type="InterPro" id="IPR006767">
    <property type="entry name" value="Cwf19-like_C_dom-2"/>
</dbReference>
<keyword evidence="4" id="KW-1185">Reference proteome</keyword>
<gene>
    <name evidence="3" type="ORF">PBS001_LOCUS1815</name>
</gene>
<evidence type="ECO:0000313" key="4">
    <source>
        <dbReference type="Proteomes" id="UP001158986"/>
    </source>
</evidence>
<name>A0ABN8CS38_9STRA</name>
<comment type="caution">
    <text evidence="3">The sequence shown here is derived from an EMBL/GenBank/DDBJ whole genome shotgun (WGS) entry which is preliminary data.</text>
</comment>
<protein>
    <recommendedName>
        <fullName evidence="5">Cwf19-like C-terminal domain-containing protein</fullName>
    </recommendedName>
</protein>
<dbReference type="InterPro" id="IPR036265">
    <property type="entry name" value="HIT-like_sf"/>
</dbReference>
<sequence>MPKVLLCGGVQGHWELLFERVRKINEAAKDKPFDALLCVGRCFPLPVEYVTGGNKQVPLPTYFLPGHEIARLWQEDATQRMIFDRMSEVEQFVDPVEIGKGFLCLAGAGVATIAGLKVVYVSGMETYGQPDEKGTLLTYSKASVEVLMQQLLASGVQADVDFLLTAEYPMSFQLLLPDQQLPHGLQAMRGSRVVREIVRHVHPKYHITSRGGDGTRGDVFYQRLPYVSEVAGTGCKQITRLIGLSGVNKIKDKTRKYLHALQVVPFTQQSAEERQHMDIPAGTTKNPYLYAMLDEATSRNEEFNAKRRRIDPAAIGGLSADQIEQLTTKGHGGAQFFYDQKIAARGQRKGGLLPGHANLQQERHTRLALPERTECWFCLSTPALERHLIVSIGQEAYLAMPKGAICGDHLLIVPIAHEASTLALSNDVWCEMERFKAELRRYFALQDKELLVIDRNVVTQGATHCHLQVVGVPKAKALTARSIFETEGEKYNVKFHELMRSDAEKANSVASTGPLEILREQTEGRPFLYAEVPDGEGGVTQLLHHVEGKHYVQFGRHAASCVLEMPRRANWKFCVVSKLEEKKLTQTFKDQWKPYDFTLENDDDDDDE</sequence>
<dbReference type="Gene3D" id="3.30.428.10">
    <property type="entry name" value="HIT-like"/>
    <property type="match status" value="1"/>
</dbReference>
<accession>A0ABN8CS38</accession>
<dbReference type="SUPFAM" id="SSF54197">
    <property type="entry name" value="HIT-like"/>
    <property type="match status" value="1"/>
</dbReference>
<evidence type="ECO:0000259" key="2">
    <source>
        <dbReference type="Pfam" id="PF04677"/>
    </source>
</evidence>
<dbReference type="Pfam" id="PF04676">
    <property type="entry name" value="CwfJ_C_2"/>
    <property type="match status" value="1"/>
</dbReference>
<reference evidence="3 4" key="1">
    <citation type="submission" date="2021-11" db="EMBL/GenBank/DDBJ databases">
        <authorList>
            <person name="Islam A."/>
            <person name="Islam S."/>
            <person name="Flora M.S."/>
            <person name="Rahman M."/>
            <person name="Ziaur R.M."/>
            <person name="Epstein J.H."/>
            <person name="Hassan M."/>
            <person name="Klassen M."/>
            <person name="Woodard K."/>
            <person name="Webb A."/>
            <person name="Webby R.J."/>
            <person name="El Zowalaty M.E."/>
        </authorList>
    </citation>
    <scope>NUCLEOTIDE SEQUENCE [LARGE SCALE GENOMIC DNA]</scope>
    <source>
        <strain evidence="3">Pbs1</strain>
    </source>
</reference>
<dbReference type="PANTHER" id="PTHR12072">
    <property type="entry name" value="CWF19, CELL CYCLE CONTROL PROTEIN"/>
    <property type="match status" value="1"/>
</dbReference>
<organism evidence="3 4">
    <name type="scientific">Peronospora belbahrii</name>
    <dbReference type="NCBI Taxonomy" id="622444"/>
    <lineage>
        <taxon>Eukaryota</taxon>
        <taxon>Sar</taxon>
        <taxon>Stramenopiles</taxon>
        <taxon>Oomycota</taxon>
        <taxon>Peronosporomycetes</taxon>
        <taxon>Peronosporales</taxon>
        <taxon>Peronosporaceae</taxon>
        <taxon>Peronospora</taxon>
    </lineage>
</organism>